<evidence type="ECO:0000313" key="2">
    <source>
        <dbReference type="Ensembl" id="ENSMPUP00000017868.1"/>
    </source>
</evidence>
<reference evidence="2" key="1">
    <citation type="submission" date="2024-06" db="UniProtKB">
        <authorList>
            <consortium name="Ensembl"/>
        </authorList>
    </citation>
    <scope>IDENTIFICATION</scope>
</reference>
<protein>
    <submittedName>
        <fullName evidence="2">Uncharacterized protein</fullName>
    </submittedName>
</protein>
<organism evidence="2">
    <name type="scientific">Mustela putorius furo</name>
    <name type="common">European domestic ferret</name>
    <name type="synonym">Mustela furo</name>
    <dbReference type="NCBI Taxonomy" id="9669"/>
    <lineage>
        <taxon>Eukaryota</taxon>
        <taxon>Metazoa</taxon>
        <taxon>Chordata</taxon>
        <taxon>Craniata</taxon>
        <taxon>Vertebrata</taxon>
        <taxon>Euteleostomi</taxon>
        <taxon>Mammalia</taxon>
        <taxon>Eutheria</taxon>
        <taxon>Laurasiatheria</taxon>
        <taxon>Carnivora</taxon>
        <taxon>Caniformia</taxon>
        <taxon>Musteloidea</taxon>
        <taxon>Mustelidae</taxon>
        <taxon>Mustelinae</taxon>
        <taxon>Mustela</taxon>
    </lineage>
</organism>
<feature type="region of interest" description="Disordered" evidence="1">
    <location>
        <begin position="1"/>
        <end position="119"/>
    </location>
</feature>
<sequence>YSLSYLATSKEGRIKGLGEHAHPPTRRARPSATRTRPDPAGRPRPQLAPADCRHVTPRANREGHGGARRGLLPHHKHRPETAERAATQGPVLAAAARGRPSDSRTPPSASQSKRLTLPLLRRRPMWRDFGSTSFPAESTQHSIHWK</sequence>
<dbReference type="HOGENOM" id="CLU_1781753_0_0_1"/>
<feature type="compositionally biased region" description="Polar residues" evidence="1">
    <location>
        <begin position="103"/>
        <end position="113"/>
    </location>
</feature>
<evidence type="ECO:0000256" key="1">
    <source>
        <dbReference type="SAM" id="MobiDB-lite"/>
    </source>
</evidence>
<feature type="compositionally biased region" description="Basic and acidic residues" evidence="1">
    <location>
        <begin position="51"/>
        <end position="65"/>
    </location>
</feature>
<dbReference type="Ensembl" id="ENSMPUT00000018129.1">
    <property type="protein sequence ID" value="ENSMPUP00000017868.1"/>
    <property type="gene ID" value="ENSMPUG00000017979.1"/>
</dbReference>
<dbReference type="EMBL" id="AEYP01091114">
    <property type="status" value="NOT_ANNOTATED_CDS"/>
    <property type="molecule type" value="Genomic_DNA"/>
</dbReference>
<dbReference type="InParanoid" id="M3Z2Q6"/>
<accession>M3Z2Q6</accession>
<feature type="compositionally biased region" description="Basic and acidic residues" evidence="1">
    <location>
        <begin position="10"/>
        <end position="22"/>
    </location>
</feature>
<dbReference type="EMBL" id="AEYP01091115">
    <property type="status" value="NOT_ANNOTATED_CDS"/>
    <property type="molecule type" value="Genomic_DNA"/>
</dbReference>
<name>M3Z2Q6_MUSPF</name>
<proteinExistence type="predicted"/>
<dbReference type="AlphaFoldDB" id="M3Z2Q6"/>